<comment type="caution">
    <text evidence="1">The sequence shown here is derived from an EMBL/GenBank/DDBJ whole genome shotgun (WGS) entry which is preliminary data.</text>
</comment>
<dbReference type="AlphaFoldDB" id="A0AAE1A7I5"/>
<gene>
    <name evidence="1" type="ORF">RRG08_025471</name>
</gene>
<sequence>MVNACSKLVARQRVLCATLPRLGFSSLCRVLPGLAWGHLDLDFSPYSPPGKRISLLLHSTQHLAWKRYDRNLGPFPTQPGNACPSHPTLDDG</sequence>
<dbReference type="EMBL" id="JAWDGP010002506">
    <property type="protein sequence ID" value="KAK3782448.1"/>
    <property type="molecule type" value="Genomic_DNA"/>
</dbReference>
<keyword evidence="2" id="KW-1185">Reference proteome</keyword>
<reference evidence="1" key="1">
    <citation type="journal article" date="2023" name="G3 (Bethesda)">
        <title>A reference genome for the long-term kleptoplast-retaining sea slug Elysia crispata morphotype clarki.</title>
        <authorList>
            <person name="Eastman K.E."/>
            <person name="Pendleton A.L."/>
            <person name="Shaikh M.A."/>
            <person name="Suttiyut T."/>
            <person name="Ogas R."/>
            <person name="Tomko P."/>
            <person name="Gavelis G."/>
            <person name="Widhalm J.R."/>
            <person name="Wisecaver J.H."/>
        </authorList>
    </citation>
    <scope>NUCLEOTIDE SEQUENCE</scope>
    <source>
        <strain evidence="1">ECLA1</strain>
    </source>
</reference>
<protein>
    <submittedName>
        <fullName evidence="1">Uncharacterized protein</fullName>
    </submittedName>
</protein>
<organism evidence="1 2">
    <name type="scientific">Elysia crispata</name>
    <name type="common">lettuce slug</name>
    <dbReference type="NCBI Taxonomy" id="231223"/>
    <lineage>
        <taxon>Eukaryota</taxon>
        <taxon>Metazoa</taxon>
        <taxon>Spiralia</taxon>
        <taxon>Lophotrochozoa</taxon>
        <taxon>Mollusca</taxon>
        <taxon>Gastropoda</taxon>
        <taxon>Heterobranchia</taxon>
        <taxon>Euthyneura</taxon>
        <taxon>Panpulmonata</taxon>
        <taxon>Sacoglossa</taxon>
        <taxon>Placobranchoidea</taxon>
        <taxon>Plakobranchidae</taxon>
        <taxon>Elysia</taxon>
    </lineage>
</organism>
<accession>A0AAE1A7I5</accession>
<dbReference type="Proteomes" id="UP001283361">
    <property type="component" value="Unassembled WGS sequence"/>
</dbReference>
<name>A0AAE1A7I5_9GAST</name>
<evidence type="ECO:0000313" key="2">
    <source>
        <dbReference type="Proteomes" id="UP001283361"/>
    </source>
</evidence>
<proteinExistence type="predicted"/>
<evidence type="ECO:0000313" key="1">
    <source>
        <dbReference type="EMBL" id="KAK3782448.1"/>
    </source>
</evidence>